<comment type="caution">
    <text evidence="1">The sequence shown here is derived from an EMBL/GenBank/DDBJ whole genome shotgun (WGS) entry which is preliminary data.</text>
</comment>
<proteinExistence type="predicted"/>
<name>A0A939RUL7_9MICO</name>
<dbReference type="EMBL" id="JAGDYL010000020">
    <property type="protein sequence ID" value="MBO1805910.1"/>
    <property type="molecule type" value="Genomic_DNA"/>
</dbReference>
<gene>
    <name evidence="1" type="ORF">J4H91_11370</name>
</gene>
<reference evidence="1" key="1">
    <citation type="submission" date="2021-03" db="EMBL/GenBank/DDBJ databases">
        <title>Leucobacter chromiisoli sp. nov., isolated from chromium-containing soil of chemical plant.</title>
        <authorList>
            <person name="Xu Z."/>
        </authorList>
    </citation>
    <scope>NUCLEOTIDE SEQUENCE</scope>
    <source>
        <strain evidence="1">A2</strain>
    </source>
</reference>
<keyword evidence="2" id="KW-1185">Reference proteome</keyword>
<dbReference type="AlphaFoldDB" id="A0A939RUL7"/>
<sequence length="87" mass="9667">MTKRTQARAVDIIIAVDQTDARAYADKHGHWPHVAVTPRSMLGARGRVAPVYATRKARLHPRYADMLAEAKPAGATIPRRARDRRVG</sequence>
<dbReference type="RefSeq" id="WP_208046382.1">
    <property type="nucleotide sequence ID" value="NZ_JAGDYL010000020.1"/>
</dbReference>
<accession>A0A939RUL7</accession>
<evidence type="ECO:0000313" key="1">
    <source>
        <dbReference type="EMBL" id="MBO1805910.1"/>
    </source>
</evidence>
<organism evidence="1 2">
    <name type="scientific">Leucobacter ruminantium</name>
    <dbReference type="NCBI Taxonomy" id="1289170"/>
    <lineage>
        <taxon>Bacteria</taxon>
        <taxon>Bacillati</taxon>
        <taxon>Actinomycetota</taxon>
        <taxon>Actinomycetes</taxon>
        <taxon>Micrococcales</taxon>
        <taxon>Microbacteriaceae</taxon>
        <taxon>Leucobacter</taxon>
    </lineage>
</organism>
<evidence type="ECO:0000313" key="2">
    <source>
        <dbReference type="Proteomes" id="UP000664398"/>
    </source>
</evidence>
<protein>
    <submittedName>
        <fullName evidence="1">Uncharacterized protein</fullName>
    </submittedName>
</protein>
<dbReference type="Proteomes" id="UP000664398">
    <property type="component" value="Unassembled WGS sequence"/>
</dbReference>